<keyword evidence="2" id="KW-1185">Reference proteome</keyword>
<proteinExistence type="predicted"/>
<accession>A0ACC1PGD0</accession>
<organism evidence="1 2">
    <name type="scientific">Trametes sanguinea</name>
    <dbReference type="NCBI Taxonomy" id="158606"/>
    <lineage>
        <taxon>Eukaryota</taxon>
        <taxon>Fungi</taxon>
        <taxon>Dikarya</taxon>
        <taxon>Basidiomycota</taxon>
        <taxon>Agaricomycotina</taxon>
        <taxon>Agaricomycetes</taxon>
        <taxon>Polyporales</taxon>
        <taxon>Polyporaceae</taxon>
        <taxon>Trametes</taxon>
    </lineage>
</organism>
<gene>
    <name evidence="1" type="ORF">NUW54_g8023</name>
</gene>
<dbReference type="Proteomes" id="UP001144978">
    <property type="component" value="Unassembled WGS sequence"/>
</dbReference>
<evidence type="ECO:0000313" key="2">
    <source>
        <dbReference type="Proteomes" id="UP001144978"/>
    </source>
</evidence>
<name>A0ACC1PGD0_9APHY</name>
<dbReference type="EMBL" id="JANSHE010002422">
    <property type="protein sequence ID" value="KAJ2992059.1"/>
    <property type="molecule type" value="Genomic_DNA"/>
</dbReference>
<reference evidence="1" key="1">
    <citation type="submission" date="2022-08" db="EMBL/GenBank/DDBJ databases">
        <title>Genome Sequence of Pycnoporus sanguineus.</title>
        <authorList>
            <person name="Buettner E."/>
        </authorList>
    </citation>
    <scope>NUCLEOTIDE SEQUENCE</scope>
    <source>
        <strain evidence="1">CG-C14</strain>
    </source>
</reference>
<evidence type="ECO:0000313" key="1">
    <source>
        <dbReference type="EMBL" id="KAJ2992059.1"/>
    </source>
</evidence>
<protein>
    <submittedName>
        <fullName evidence="1">Uncharacterized protein</fullName>
    </submittedName>
</protein>
<sequence>MGVERERGPTCDQQRARGRRRGRRRERRRLPRATAGRRRPAEEHASGRSSHVDVDERLATPLVRADMLLHPSCPYNALLTLLWSLLLAGYSWSWNWLLMGSRLQFFHTFGFRSYSLSSTSRRCSFSYNAPDTSSRNLIFPELTRSSSLYAHHARVRAAPPPCAAAVAAQRPLQSYRYSSGRSRVIC</sequence>
<comment type="caution">
    <text evidence="1">The sequence shown here is derived from an EMBL/GenBank/DDBJ whole genome shotgun (WGS) entry which is preliminary data.</text>
</comment>